<dbReference type="PROSITE" id="PS50893">
    <property type="entry name" value="ABC_TRANSPORTER_2"/>
    <property type="match status" value="1"/>
</dbReference>
<evidence type="ECO:0000256" key="7">
    <source>
        <dbReference type="ARBA" id="ARBA00022989"/>
    </source>
</evidence>
<keyword evidence="4 9" id="KW-0812">Transmembrane</keyword>
<feature type="transmembrane region" description="Helical" evidence="9">
    <location>
        <begin position="271"/>
        <end position="295"/>
    </location>
</feature>
<evidence type="ECO:0000256" key="1">
    <source>
        <dbReference type="ARBA" id="ARBA00004651"/>
    </source>
</evidence>
<sequence length="579" mass="63423">MRVKDVILENKGKEILAFSAKLIEAVLELMVPYVMADLINKGINPGNTTYIWQRGLLLVLLPFLGYCFALVCQWYASVTMQTVGTRLRSALFDQVNQLTLNQLNQVGADSLVTRVTNDTNNIQEAVARALRLASRSPVIVIGSIIMAYLISPQLSPIFIIAGFILGLAFTGITLNSNRRYQGIQHGLDRLSQVVRENLNGIRVIRAFVNQKTEIHRFQKENDHLVDQQIRVGQVQALATPISLSVVNIAIGLILYFGGCLVNNAYLMQGEIIALTSYMTSIFLALSVLVRLLVVLSRGFASARRIDDFLALPVAGEEQSASDKNSKNDLAQSTGPLEITFDQVNFSYSDRPLLSDLSFQIHAGEFIGIIGGTAAGKTSLVNLILAFNQKQNGDIMINGQAIESLSLKSLRQAIALVPQKAVLFKGSLRDNLKMDQPAISDADLWQALEDAQAADFIKQAQGLDTPVDQGGMNFSGGQRQRLTIARALAQPSRAIILDDAVSALDFATEGRLRQVLLEKEQTLIMVSQRISSILHADKILVLDHGELVGFASHEELLATCPTYQKIYASQYPKSNGKGEA</sequence>
<proteinExistence type="predicted"/>
<dbReference type="Gene3D" id="3.40.50.300">
    <property type="entry name" value="P-loop containing nucleotide triphosphate hydrolases"/>
    <property type="match status" value="1"/>
</dbReference>
<feature type="transmembrane region" description="Helical" evidence="9">
    <location>
        <begin position="156"/>
        <end position="174"/>
    </location>
</feature>
<dbReference type="SMART" id="SM00382">
    <property type="entry name" value="AAA"/>
    <property type="match status" value="1"/>
</dbReference>
<dbReference type="GO" id="GO:0005524">
    <property type="term" value="F:ATP binding"/>
    <property type="evidence" value="ECO:0007669"/>
    <property type="project" value="UniProtKB-KW"/>
</dbReference>
<dbReference type="FunFam" id="3.40.50.300:FF:000854">
    <property type="entry name" value="Multidrug ABC transporter ATP-binding protein"/>
    <property type="match status" value="1"/>
</dbReference>
<dbReference type="SUPFAM" id="SSF90123">
    <property type="entry name" value="ABC transporter transmembrane region"/>
    <property type="match status" value="1"/>
</dbReference>
<evidence type="ECO:0000256" key="8">
    <source>
        <dbReference type="ARBA" id="ARBA00023136"/>
    </source>
</evidence>
<dbReference type="GO" id="GO:0005886">
    <property type="term" value="C:plasma membrane"/>
    <property type="evidence" value="ECO:0007669"/>
    <property type="project" value="UniProtKB-SubCell"/>
</dbReference>
<evidence type="ECO:0000256" key="2">
    <source>
        <dbReference type="ARBA" id="ARBA00022448"/>
    </source>
</evidence>
<evidence type="ECO:0000313" key="14">
    <source>
        <dbReference type="Proteomes" id="UP000594771"/>
    </source>
</evidence>
<keyword evidence="7 9" id="KW-1133">Transmembrane helix</keyword>
<protein>
    <submittedName>
        <fullName evidence="12 13">ABC transporter ATP-binding protein</fullName>
    </submittedName>
</protein>
<evidence type="ECO:0000256" key="6">
    <source>
        <dbReference type="ARBA" id="ARBA00022840"/>
    </source>
</evidence>
<dbReference type="PANTHER" id="PTHR43394:SF1">
    <property type="entry name" value="ATP-BINDING CASSETTE SUB-FAMILY B MEMBER 10, MITOCHONDRIAL"/>
    <property type="match status" value="1"/>
</dbReference>
<dbReference type="Gene3D" id="1.20.1560.10">
    <property type="entry name" value="ABC transporter type 1, transmembrane domain"/>
    <property type="match status" value="1"/>
</dbReference>
<dbReference type="OrthoDB" id="9770415at2"/>
<evidence type="ECO:0000259" key="11">
    <source>
        <dbReference type="PROSITE" id="PS50929"/>
    </source>
</evidence>
<evidence type="ECO:0000313" key="15">
    <source>
        <dbReference type="Proteomes" id="UP001069145"/>
    </source>
</evidence>
<accession>A0A0X8FEY3</accession>
<feature type="transmembrane region" description="Helical" evidence="9">
    <location>
        <begin position="132"/>
        <end position="150"/>
    </location>
</feature>
<dbReference type="InterPro" id="IPR027417">
    <property type="entry name" value="P-loop_NTPase"/>
</dbReference>
<dbReference type="InterPro" id="IPR011527">
    <property type="entry name" value="ABC1_TM_dom"/>
</dbReference>
<dbReference type="EMBL" id="JAOTML010000011">
    <property type="protein sequence ID" value="MCY3054002.1"/>
    <property type="molecule type" value="Genomic_DNA"/>
</dbReference>
<keyword evidence="8 9" id="KW-0472">Membrane</keyword>
<dbReference type="GO" id="GO:0015421">
    <property type="term" value="F:ABC-type oligopeptide transporter activity"/>
    <property type="evidence" value="ECO:0007669"/>
    <property type="project" value="TreeGrafter"/>
</dbReference>
<dbReference type="InterPro" id="IPR036640">
    <property type="entry name" value="ABC1_TM_sf"/>
</dbReference>
<keyword evidence="2" id="KW-0813">Transport</keyword>
<dbReference type="RefSeq" id="WP_060778535.1">
    <property type="nucleotide sequence ID" value="NZ_CAJHLF010000005.1"/>
</dbReference>
<comment type="subcellular location">
    <subcellularLocation>
        <location evidence="1">Cell membrane</location>
        <topology evidence="1">Multi-pass membrane protein</topology>
    </subcellularLocation>
</comment>
<feature type="transmembrane region" description="Helical" evidence="9">
    <location>
        <begin position="245"/>
        <end position="265"/>
    </location>
</feature>
<dbReference type="InterPro" id="IPR039421">
    <property type="entry name" value="Type_1_exporter"/>
</dbReference>
<dbReference type="KEGG" id="aun:AWM73_06050"/>
<feature type="transmembrane region" description="Helical" evidence="9">
    <location>
        <begin position="15"/>
        <end position="35"/>
    </location>
</feature>
<dbReference type="PANTHER" id="PTHR43394">
    <property type="entry name" value="ATP-DEPENDENT PERMEASE MDL1, MITOCHONDRIAL"/>
    <property type="match status" value="1"/>
</dbReference>
<organism evidence="13 14">
    <name type="scientific">Aerococcus urinae</name>
    <dbReference type="NCBI Taxonomy" id="1376"/>
    <lineage>
        <taxon>Bacteria</taxon>
        <taxon>Bacillati</taxon>
        <taxon>Bacillota</taxon>
        <taxon>Bacilli</taxon>
        <taxon>Lactobacillales</taxon>
        <taxon>Aerococcaceae</taxon>
        <taxon>Aerococcus</taxon>
    </lineage>
</organism>
<dbReference type="InterPro" id="IPR003439">
    <property type="entry name" value="ABC_transporter-like_ATP-bd"/>
</dbReference>
<feature type="domain" description="ABC transporter" evidence="10">
    <location>
        <begin position="338"/>
        <end position="568"/>
    </location>
</feature>
<dbReference type="PROSITE" id="PS50929">
    <property type="entry name" value="ABC_TM1F"/>
    <property type="match status" value="1"/>
</dbReference>
<keyword evidence="3" id="KW-1003">Cell membrane</keyword>
<reference evidence="12" key="2">
    <citation type="submission" date="2022-09" db="EMBL/GenBank/DDBJ databases">
        <title>Aerococcus urinae taxonomy study.</title>
        <authorList>
            <person name="Christensen J."/>
            <person name="Senneby E."/>
        </authorList>
    </citation>
    <scope>NUCLEOTIDE SEQUENCE</scope>
    <source>
        <strain evidence="12">NLD-066-U95</strain>
    </source>
</reference>
<dbReference type="Pfam" id="PF00664">
    <property type="entry name" value="ABC_membrane"/>
    <property type="match status" value="1"/>
</dbReference>
<evidence type="ECO:0000256" key="9">
    <source>
        <dbReference type="SAM" id="Phobius"/>
    </source>
</evidence>
<dbReference type="CDD" id="cd18548">
    <property type="entry name" value="ABC_6TM_Tm287_like"/>
    <property type="match status" value="1"/>
</dbReference>
<dbReference type="AlphaFoldDB" id="A0A0X8FEY3"/>
<feature type="domain" description="ABC transmembrane type-1" evidence="11">
    <location>
        <begin position="15"/>
        <end position="297"/>
    </location>
</feature>
<dbReference type="GeneID" id="35768136"/>
<dbReference type="Proteomes" id="UP001069145">
    <property type="component" value="Unassembled WGS sequence"/>
</dbReference>
<dbReference type="GO" id="GO:0016887">
    <property type="term" value="F:ATP hydrolysis activity"/>
    <property type="evidence" value="ECO:0007669"/>
    <property type="project" value="InterPro"/>
</dbReference>
<dbReference type="Pfam" id="PF00005">
    <property type="entry name" value="ABC_tran"/>
    <property type="match status" value="1"/>
</dbReference>
<dbReference type="EMBL" id="CP065662">
    <property type="protein sequence ID" value="QPS02228.1"/>
    <property type="molecule type" value="Genomic_DNA"/>
</dbReference>
<keyword evidence="15" id="KW-1185">Reference proteome</keyword>
<dbReference type="InterPro" id="IPR003593">
    <property type="entry name" value="AAA+_ATPase"/>
</dbReference>
<keyword evidence="5" id="KW-0547">Nucleotide-binding</keyword>
<name>A0A0X8FEY3_9LACT</name>
<dbReference type="InterPro" id="IPR017871">
    <property type="entry name" value="ABC_transporter-like_CS"/>
</dbReference>
<reference evidence="13 14" key="1">
    <citation type="submission" date="2020-12" db="EMBL/GenBank/DDBJ databases">
        <title>FDA dAtabase for Regulatory Grade micrObial Sequences (FDA-ARGOS): Supporting development and validation of Infectious Disease Dx tests.</title>
        <authorList>
            <person name="Sproer C."/>
            <person name="Gronow S."/>
            <person name="Severitt S."/>
            <person name="Schroder I."/>
            <person name="Tallon L."/>
            <person name="Sadzewicz L."/>
            <person name="Zhao X."/>
            <person name="Boylan J."/>
            <person name="Ott S."/>
            <person name="Bowen H."/>
            <person name="Vavikolanu K."/>
            <person name="Mehta A."/>
            <person name="Aluvathingal J."/>
            <person name="Nadendla S."/>
            <person name="Lowell S."/>
            <person name="Myers T."/>
            <person name="Yan Y."/>
            <person name="Sichtig H."/>
        </authorList>
    </citation>
    <scope>NUCLEOTIDE SEQUENCE [LARGE SCALE GENOMIC DNA]</scope>
    <source>
        <strain evidence="13 14">FDAARGOS_911</strain>
    </source>
</reference>
<dbReference type="PROSITE" id="PS00211">
    <property type="entry name" value="ABC_TRANSPORTER_1"/>
    <property type="match status" value="1"/>
</dbReference>
<evidence type="ECO:0000256" key="3">
    <source>
        <dbReference type="ARBA" id="ARBA00022475"/>
    </source>
</evidence>
<evidence type="ECO:0000313" key="12">
    <source>
        <dbReference type="EMBL" id="MCY3054002.1"/>
    </source>
</evidence>
<evidence type="ECO:0000256" key="4">
    <source>
        <dbReference type="ARBA" id="ARBA00022692"/>
    </source>
</evidence>
<dbReference type="SUPFAM" id="SSF52540">
    <property type="entry name" value="P-loop containing nucleoside triphosphate hydrolases"/>
    <property type="match status" value="1"/>
</dbReference>
<evidence type="ECO:0000256" key="5">
    <source>
        <dbReference type="ARBA" id="ARBA00022741"/>
    </source>
</evidence>
<feature type="transmembrane region" description="Helical" evidence="9">
    <location>
        <begin position="55"/>
        <end position="76"/>
    </location>
</feature>
<gene>
    <name evidence="13" type="ORF">I6G68_03990</name>
    <name evidence="12" type="ORF">ODY43_08425</name>
</gene>
<keyword evidence="6 13" id="KW-0067">ATP-binding</keyword>
<evidence type="ECO:0000313" key="13">
    <source>
        <dbReference type="EMBL" id="QPS02228.1"/>
    </source>
</evidence>
<evidence type="ECO:0000259" key="10">
    <source>
        <dbReference type="PROSITE" id="PS50893"/>
    </source>
</evidence>
<dbReference type="Proteomes" id="UP000594771">
    <property type="component" value="Chromosome"/>
</dbReference>